<dbReference type="InterPro" id="IPR001789">
    <property type="entry name" value="Sig_transdc_resp-reg_receiver"/>
</dbReference>
<evidence type="ECO:0000313" key="5">
    <source>
        <dbReference type="Proteomes" id="UP001176806"/>
    </source>
</evidence>
<reference evidence="4" key="1">
    <citation type="submission" date="2023-07" db="EMBL/GenBank/DDBJ databases">
        <title>Two novel species in the genus Flavivirga.</title>
        <authorList>
            <person name="Kwon K."/>
        </authorList>
    </citation>
    <scope>NUCLEOTIDE SEQUENCE</scope>
    <source>
        <strain evidence="4">KACC 14158</strain>
    </source>
</reference>
<comment type="caution">
    <text evidence="4">The sequence shown here is derived from an EMBL/GenBank/DDBJ whole genome shotgun (WGS) entry which is preliminary data.</text>
</comment>
<feature type="domain" description="HTH LytTR-type" evidence="3">
    <location>
        <begin position="145"/>
        <end position="246"/>
    </location>
</feature>
<evidence type="ECO:0000313" key="4">
    <source>
        <dbReference type="EMBL" id="MDO5973493.1"/>
    </source>
</evidence>
<keyword evidence="4" id="KW-0238">DNA-binding</keyword>
<dbReference type="SMART" id="SM00850">
    <property type="entry name" value="LytTR"/>
    <property type="match status" value="1"/>
</dbReference>
<gene>
    <name evidence="4" type="ORF">Q4Q40_04780</name>
</gene>
<dbReference type="InterPro" id="IPR046947">
    <property type="entry name" value="LytR-like"/>
</dbReference>
<dbReference type="PROSITE" id="PS50110">
    <property type="entry name" value="RESPONSE_REGULATORY"/>
    <property type="match status" value="1"/>
</dbReference>
<dbReference type="PROSITE" id="PS50930">
    <property type="entry name" value="HTH_LYTTR"/>
    <property type="match status" value="1"/>
</dbReference>
<dbReference type="Gene3D" id="2.40.50.1020">
    <property type="entry name" value="LytTr DNA-binding domain"/>
    <property type="match status" value="1"/>
</dbReference>
<dbReference type="Proteomes" id="UP001176806">
    <property type="component" value="Unassembled WGS sequence"/>
</dbReference>
<sequence>MKNKIRTIIIEDDINAQEYLASILNESFSDIEIVAFINTVEGAIHLIRDKKPELVFMDIELKDGIAFNIFNKINIPNFEVIFVTGHENYIKKAIEHYAFSYIMKPIDSEKLIKVVNRYINLKQRLFSISKYEMLSDFLNQKNSNLLLHVGSEYILIDIKDVVKCIAEKNYTSFYMQNKVVYLASKPLKYYQELFSVKGFFRANRSVLINIDFIKSIYRKETIILKNRDKINVSVRNRSNLTNLINSLS</sequence>
<name>A0ABT8WK53_9FLAO</name>
<dbReference type="GO" id="GO:0003677">
    <property type="term" value="F:DNA binding"/>
    <property type="evidence" value="ECO:0007669"/>
    <property type="project" value="UniProtKB-KW"/>
</dbReference>
<accession>A0ABT8WK53</accession>
<evidence type="ECO:0000256" key="1">
    <source>
        <dbReference type="PROSITE-ProRule" id="PRU00169"/>
    </source>
</evidence>
<dbReference type="InterPro" id="IPR011006">
    <property type="entry name" value="CheY-like_superfamily"/>
</dbReference>
<dbReference type="InterPro" id="IPR007492">
    <property type="entry name" value="LytTR_DNA-bd_dom"/>
</dbReference>
<feature type="domain" description="Response regulatory" evidence="2">
    <location>
        <begin position="6"/>
        <end position="119"/>
    </location>
</feature>
<dbReference type="EMBL" id="JAUOEL010000001">
    <property type="protein sequence ID" value="MDO5973493.1"/>
    <property type="molecule type" value="Genomic_DNA"/>
</dbReference>
<dbReference type="Pfam" id="PF04397">
    <property type="entry name" value="LytTR"/>
    <property type="match status" value="1"/>
</dbReference>
<keyword evidence="1" id="KW-0597">Phosphoprotein</keyword>
<organism evidence="4 5">
    <name type="scientific">Flavivirga jejuensis</name>
    <dbReference type="NCBI Taxonomy" id="870487"/>
    <lineage>
        <taxon>Bacteria</taxon>
        <taxon>Pseudomonadati</taxon>
        <taxon>Bacteroidota</taxon>
        <taxon>Flavobacteriia</taxon>
        <taxon>Flavobacteriales</taxon>
        <taxon>Flavobacteriaceae</taxon>
        <taxon>Flavivirga</taxon>
    </lineage>
</organism>
<feature type="modified residue" description="4-aspartylphosphate" evidence="1">
    <location>
        <position position="58"/>
    </location>
</feature>
<dbReference type="RefSeq" id="WP_303300586.1">
    <property type="nucleotide sequence ID" value="NZ_BAABDA010000042.1"/>
</dbReference>
<protein>
    <submittedName>
        <fullName evidence="4">LytTR family DNA-binding domain-containing protein</fullName>
    </submittedName>
</protein>
<proteinExistence type="predicted"/>
<dbReference type="SUPFAM" id="SSF52172">
    <property type="entry name" value="CheY-like"/>
    <property type="match status" value="1"/>
</dbReference>
<dbReference type="SMART" id="SM00448">
    <property type="entry name" value="REC"/>
    <property type="match status" value="1"/>
</dbReference>
<dbReference type="Pfam" id="PF00072">
    <property type="entry name" value="Response_reg"/>
    <property type="match status" value="1"/>
</dbReference>
<evidence type="ECO:0000259" key="2">
    <source>
        <dbReference type="PROSITE" id="PS50110"/>
    </source>
</evidence>
<dbReference type="PANTHER" id="PTHR37299">
    <property type="entry name" value="TRANSCRIPTIONAL REGULATOR-RELATED"/>
    <property type="match status" value="1"/>
</dbReference>
<keyword evidence="5" id="KW-1185">Reference proteome</keyword>
<evidence type="ECO:0000259" key="3">
    <source>
        <dbReference type="PROSITE" id="PS50930"/>
    </source>
</evidence>
<dbReference type="PANTHER" id="PTHR37299:SF1">
    <property type="entry name" value="STAGE 0 SPORULATION PROTEIN A HOMOLOG"/>
    <property type="match status" value="1"/>
</dbReference>
<dbReference type="Gene3D" id="3.40.50.2300">
    <property type="match status" value="1"/>
</dbReference>